<evidence type="ECO:0000313" key="5">
    <source>
        <dbReference type="Proteomes" id="UP000198515"/>
    </source>
</evidence>
<dbReference type="GO" id="GO:0003677">
    <property type="term" value="F:DNA binding"/>
    <property type="evidence" value="ECO:0007669"/>
    <property type="project" value="UniProtKB-UniRule"/>
</dbReference>
<evidence type="ECO:0000313" key="4">
    <source>
        <dbReference type="EMBL" id="SCC08135.1"/>
    </source>
</evidence>
<keyword evidence="1 2" id="KW-0238">DNA-binding</keyword>
<dbReference type="Proteomes" id="UP000198515">
    <property type="component" value="Unassembled WGS sequence"/>
</dbReference>
<feature type="domain" description="HTH tetR-type" evidence="3">
    <location>
        <begin position="20"/>
        <end position="80"/>
    </location>
</feature>
<evidence type="ECO:0000259" key="3">
    <source>
        <dbReference type="PROSITE" id="PS50977"/>
    </source>
</evidence>
<dbReference type="OrthoDB" id="6860332at2"/>
<name>A0A1C4BMN1_9ENTR</name>
<dbReference type="Pfam" id="PF08362">
    <property type="entry name" value="TetR_C_3"/>
    <property type="match status" value="1"/>
</dbReference>
<feature type="DNA-binding region" description="H-T-H motif" evidence="2">
    <location>
        <begin position="43"/>
        <end position="62"/>
    </location>
</feature>
<dbReference type="PANTHER" id="PTHR30328:SF54">
    <property type="entry name" value="HTH-TYPE TRANSCRIPTIONAL REPRESSOR SCO4008"/>
    <property type="match status" value="1"/>
</dbReference>
<dbReference type="SUPFAM" id="SSF46689">
    <property type="entry name" value="Homeodomain-like"/>
    <property type="match status" value="1"/>
</dbReference>
<dbReference type="RefSeq" id="WP_090134389.1">
    <property type="nucleotide sequence ID" value="NZ_FMBC01000008.1"/>
</dbReference>
<proteinExistence type="predicted"/>
<dbReference type="PROSITE" id="PS50977">
    <property type="entry name" value="HTH_TETR_2"/>
    <property type="match status" value="1"/>
</dbReference>
<organism evidence="4 5">
    <name type="scientific">Kosakonia oryziphila</name>
    <dbReference type="NCBI Taxonomy" id="1005667"/>
    <lineage>
        <taxon>Bacteria</taxon>
        <taxon>Pseudomonadati</taxon>
        <taxon>Pseudomonadota</taxon>
        <taxon>Gammaproteobacteria</taxon>
        <taxon>Enterobacterales</taxon>
        <taxon>Enterobacteriaceae</taxon>
        <taxon>Kosakonia</taxon>
    </lineage>
</organism>
<evidence type="ECO:0000256" key="2">
    <source>
        <dbReference type="PROSITE-ProRule" id="PRU00335"/>
    </source>
</evidence>
<dbReference type="SUPFAM" id="SSF48498">
    <property type="entry name" value="Tetracyclin repressor-like, C-terminal domain"/>
    <property type="match status" value="1"/>
</dbReference>
<dbReference type="Gene3D" id="1.10.357.10">
    <property type="entry name" value="Tetracycline Repressor, domain 2"/>
    <property type="match status" value="1"/>
</dbReference>
<dbReference type="Gene3D" id="1.10.10.60">
    <property type="entry name" value="Homeodomain-like"/>
    <property type="match status" value="1"/>
</dbReference>
<evidence type="ECO:0000256" key="1">
    <source>
        <dbReference type="ARBA" id="ARBA00023125"/>
    </source>
</evidence>
<dbReference type="InterPro" id="IPR009057">
    <property type="entry name" value="Homeodomain-like_sf"/>
</dbReference>
<dbReference type="PANTHER" id="PTHR30328">
    <property type="entry name" value="TRANSCRIPTIONAL REPRESSOR"/>
    <property type="match status" value="1"/>
</dbReference>
<keyword evidence="5" id="KW-1185">Reference proteome</keyword>
<protein>
    <submittedName>
        <fullName evidence="4">Transcriptional regulator, TetR family</fullName>
    </submittedName>
</protein>
<dbReference type="InterPro" id="IPR001647">
    <property type="entry name" value="HTH_TetR"/>
</dbReference>
<reference evidence="5" key="1">
    <citation type="submission" date="2016-08" db="EMBL/GenBank/DDBJ databases">
        <authorList>
            <person name="Varghese N."/>
            <person name="Submissions Spin"/>
        </authorList>
    </citation>
    <scope>NUCLEOTIDE SEQUENCE [LARGE SCALE GENOMIC DNA]</scope>
    <source>
        <strain evidence="5">REICA_142</strain>
    </source>
</reference>
<dbReference type="EMBL" id="FMBC01000008">
    <property type="protein sequence ID" value="SCC08135.1"/>
    <property type="molecule type" value="Genomic_DNA"/>
</dbReference>
<dbReference type="Pfam" id="PF00440">
    <property type="entry name" value="TetR_N"/>
    <property type="match status" value="1"/>
</dbReference>
<dbReference type="InterPro" id="IPR013573">
    <property type="entry name" value="Tscrpt_reg_YcdC_C"/>
</dbReference>
<dbReference type="InterPro" id="IPR036271">
    <property type="entry name" value="Tet_transcr_reg_TetR-rel_C_sf"/>
</dbReference>
<dbReference type="AlphaFoldDB" id="A0A1C4BMN1"/>
<accession>A0A1C4BMN1</accession>
<dbReference type="PRINTS" id="PR00455">
    <property type="entry name" value="HTHTETR"/>
</dbReference>
<dbReference type="InterPro" id="IPR050109">
    <property type="entry name" value="HTH-type_TetR-like_transc_reg"/>
</dbReference>
<dbReference type="GO" id="GO:0045892">
    <property type="term" value="P:negative regulation of DNA-templated transcription"/>
    <property type="evidence" value="ECO:0007669"/>
    <property type="project" value="InterPro"/>
</dbReference>
<gene>
    <name evidence="4" type="ORF">GA0061070_100866</name>
</gene>
<sequence>MNEVLLHGVVESPDKGRIRQDNEAIILPAAERVFARYGFRGATMQQIADAAGLPKANLHYYFGNKHNLYLRVLENILHDWLSPLAGICASAEPKSALAEYVGRKIHFSFSRPEASKLFANEILQGAQIVHPLLKSELRQLVEEKARILDGWIAAGKMRALDTTHFFFTVWSMTQTYADFDIQVEAVCGEDAYSDTMQARATQHVLSAVWRICGLE</sequence>